<accession>A0A2Z4RUT2</accession>
<dbReference type="EMBL" id="CP029693">
    <property type="protein sequence ID" value="AWY43624.1"/>
    <property type="molecule type" value="Genomic_DNA"/>
</dbReference>
<proteinExistence type="predicted"/>
<name>A0A2Z4RUT2_PSEPU</name>
<dbReference type="RefSeq" id="WP_110967154.1">
    <property type="nucleotide sequence ID" value="NZ_CP029693.1"/>
</dbReference>
<reference evidence="1 2" key="1">
    <citation type="submission" date="2018-05" db="EMBL/GenBank/DDBJ databases">
        <title>Whole genome sequence of Pseudomonas putida JBC17.</title>
        <authorList>
            <person name="Lee Y.H."/>
            <person name="David K."/>
        </authorList>
    </citation>
    <scope>NUCLEOTIDE SEQUENCE [LARGE SCALE GENOMIC DNA]</scope>
    <source>
        <strain evidence="1 2">JBC17</strain>
    </source>
</reference>
<evidence type="ECO:0000313" key="1">
    <source>
        <dbReference type="EMBL" id="AWY43624.1"/>
    </source>
</evidence>
<protein>
    <submittedName>
        <fullName evidence="1">Uncharacterized protein</fullName>
    </submittedName>
</protein>
<gene>
    <name evidence="1" type="ORF">DKY63_28365</name>
</gene>
<dbReference type="Proteomes" id="UP000250299">
    <property type="component" value="Chromosome"/>
</dbReference>
<dbReference type="OrthoDB" id="7042051at2"/>
<evidence type="ECO:0000313" key="2">
    <source>
        <dbReference type="Proteomes" id="UP000250299"/>
    </source>
</evidence>
<dbReference type="AlphaFoldDB" id="A0A2Z4RUT2"/>
<sequence>MQSLETLVIDQPDEVQTALGRIGFTKDKVVQIAKAAVYARAEYLQGIDPINYQGTRAYQAGIRQLRLQMRPEGWRSCRYRNIELIYNVSQGLMFSFQNVDHACMKDDPKSISARGEATRELIEKGYEADLFGSSVSDERILSENAFPQIWCICTAAKEGRLQVEVSRPKPFEGDQFEGFFERIFVEDQDLQPDLVVAPPVESFDDLDTEIVVTKKQHGNI</sequence>
<organism evidence="1 2">
    <name type="scientific">Pseudomonas putida</name>
    <name type="common">Arthrobacter siderocapsulatus</name>
    <dbReference type="NCBI Taxonomy" id="303"/>
    <lineage>
        <taxon>Bacteria</taxon>
        <taxon>Pseudomonadati</taxon>
        <taxon>Pseudomonadota</taxon>
        <taxon>Gammaproteobacteria</taxon>
        <taxon>Pseudomonadales</taxon>
        <taxon>Pseudomonadaceae</taxon>
        <taxon>Pseudomonas</taxon>
    </lineage>
</organism>